<evidence type="ECO:0000256" key="11">
    <source>
        <dbReference type="ARBA" id="ARBA00023136"/>
    </source>
</evidence>
<dbReference type="PRINTS" id="PR00161">
    <property type="entry name" value="NIHGNASECYTB"/>
</dbReference>
<keyword evidence="7" id="KW-0479">Metal-binding</keyword>
<feature type="transmembrane region" description="Helical" evidence="12">
    <location>
        <begin position="134"/>
        <end position="154"/>
    </location>
</feature>
<sequence>MTRRKIVKTGQRIYLTPTPVRIWHWLNAFGFVALILSGAQIRFPEYLNIFGSYRAAIELHNTAGIVVSISFCLWLGYYLIIARSLLPLYFPNRDDLKHGLFKQALFYFFNYFRGKPNPHVMSPENKFNPLQKSAYVVIMMVLVPLVIVTGLLLLNLELLRPVVMLLGGIKMVVGAHFLLACCLIAFLFTHVYLATLGHTPFAHFKPMWTGWEEIEEHEHGEKHSE</sequence>
<gene>
    <name evidence="14" type="ORF">GSUB_03600</name>
</gene>
<dbReference type="InterPro" id="IPR011577">
    <property type="entry name" value="Cyt_b561_bac/Ni-Hgenase"/>
</dbReference>
<feature type="transmembrane region" description="Helical" evidence="12">
    <location>
        <begin position="21"/>
        <end position="43"/>
    </location>
</feature>
<dbReference type="AlphaFoldDB" id="A0A0B5FWB1"/>
<keyword evidence="4" id="KW-1003">Cell membrane</keyword>
<evidence type="ECO:0000313" key="15">
    <source>
        <dbReference type="Proteomes" id="UP000035036"/>
    </source>
</evidence>
<evidence type="ECO:0000256" key="12">
    <source>
        <dbReference type="SAM" id="Phobius"/>
    </source>
</evidence>
<keyword evidence="9 12" id="KW-1133">Transmembrane helix</keyword>
<keyword evidence="5" id="KW-0349">Heme</keyword>
<evidence type="ECO:0000259" key="13">
    <source>
        <dbReference type="Pfam" id="PF01292"/>
    </source>
</evidence>
<evidence type="ECO:0000256" key="8">
    <source>
        <dbReference type="ARBA" id="ARBA00022982"/>
    </source>
</evidence>
<feature type="domain" description="Cytochrome b561 bacterial/Ni-hydrogenase" evidence="13">
    <location>
        <begin position="17"/>
        <end position="210"/>
    </location>
</feature>
<dbReference type="SUPFAM" id="SSF81342">
    <property type="entry name" value="Transmembrane di-heme cytochromes"/>
    <property type="match status" value="1"/>
</dbReference>
<dbReference type="Pfam" id="PF01292">
    <property type="entry name" value="Ni_hydr_CYTB"/>
    <property type="match status" value="1"/>
</dbReference>
<dbReference type="EMBL" id="CP010311">
    <property type="protein sequence ID" value="AJF07891.1"/>
    <property type="molecule type" value="Genomic_DNA"/>
</dbReference>
<keyword evidence="10" id="KW-0408">Iron</keyword>
<dbReference type="Gene3D" id="1.20.950.20">
    <property type="entry name" value="Transmembrane di-heme cytochromes, Chain C"/>
    <property type="match status" value="1"/>
</dbReference>
<comment type="similarity">
    <text evidence="2">Belongs to the HupC/HyaC/HydC family.</text>
</comment>
<dbReference type="GO" id="GO:0020037">
    <property type="term" value="F:heme binding"/>
    <property type="evidence" value="ECO:0007669"/>
    <property type="project" value="TreeGrafter"/>
</dbReference>
<evidence type="ECO:0000256" key="5">
    <source>
        <dbReference type="ARBA" id="ARBA00022617"/>
    </source>
</evidence>
<reference evidence="14 15" key="1">
    <citation type="journal article" date="2015" name="Genome Announc.">
        <title>Genomes of Geoalkalibacter ferrihydriticus Z-0531T and Geoalkalibacter subterraneus Red1T, Two Haloalkaliphilic Metal-Reducing Deltaproteobacteria.</title>
        <authorList>
            <person name="Badalamenti J.P."/>
            <person name="Krajmalnik-Brown R."/>
            <person name="Torres C.I."/>
            <person name="Bond D.R."/>
        </authorList>
    </citation>
    <scope>NUCLEOTIDE SEQUENCE [LARGE SCALE GENOMIC DNA]</scope>
    <source>
        <strain evidence="14 15">Red1</strain>
    </source>
</reference>
<feature type="transmembrane region" description="Helical" evidence="12">
    <location>
        <begin position="174"/>
        <end position="195"/>
    </location>
</feature>
<name>A0A0B5FWB1_9BACT</name>
<protein>
    <submittedName>
        <fullName evidence="14">Cytochrome b</fullName>
    </submittedName>
</protein>
<dbReference type="KEGG" id="gsb:GSUB_03600"/>
<dbReference type="Proteomes" id="UP000035036">
    <property type="component" value="Chromosome"/>
</dbReference>
<evidence type="ECO:0000256" key="7">
    <source>
        <dbReference type="ARBA" id="ARBA00022723"/>
    </source>
</evidence>
<accession>A0A0B5FWB1</accession>
<dbReference type="GO" id="GO:0009055">
    <property type="term" value="F:electron transfer activity"/>
    <property type="evidence" value="ECO:0007669"/>
    <property type="project" value="InterPro"/>
</dbReference>
<keyword evidence="11 12" id="KW-0472">Membrane</keyword>
<evidence type="ECO:0000256" key="4">
    <source>
        <dbReference type="ARBA" id="ARBA00022475"/>
    </source>
</evidence>
<keyword evidence="3" id="KW-0813">Transport</keyword>
<dbReference type="PANTHER" id="PTHR30485">
    <property type="entry name" value="NI/FE-HYDROGENASE 1 B-TYPE CYTOCHROME SUBUNIT"/>
    <property type="match status" value="1"/>
</dbReference>
<dbReference type="STRING" id="483547.GSUB_03600"/>
<dbReference type="HOGENOM" id="CLU_097472_1_0_7"/>
<dbReference type="InterPro" id="IPR000516">
    <property type="entry name" value="Ni-dep_Hydgase_cyt-B"/>
</dbReference>
<dbReference type="InterPro" id="IPR016174">
    <property type="entry name" value="Di-haem_cyt_TM"/>
</dbReference>
<dbReference type="GO" id="GO:0022904">
    <property type="term" value="P:respiratory electron transport chain"/>
    <property type="evidence" value="ECO:0007669"/>
    <property type="project" value="InterPro"/>
</dbReference>
<keyword evidence="15" id="KW-1185">Reference proteome</keyword>
<evidence type="ECO:0000256" key="9">
    <source>
        <dbReference type="ARBA" id="ARBA00022989"/>
    </source>
</evidence>
<dbReference type="InterPro" id="IPR051542">
    <property type="entry name" value="Hydrogenase_cytochrome"/>
</dbReference>
<keyword evidence="8" id="KW-0249">Electron transport</keyword>
<evidence type="ECO:0000313" key="14">
    <source>
        <dbReference type="EMBL" id="AJF07891.1"/>
    </source>
</evidence>
<dbReference type="GO" id="GO:0005886">
    <property type="term" value="C:plasma membrane"/>
    <property type="evidence" value="ECO:0007669"/>
    <property type="project" value="UniProtKB-SubCell"/>
</dbReference>
<dbReference type="GO" id="GO:0005506">
    <property type="term" value="F:iron ion binding"/>
    <property type="evidence" value="ECO:0007669"/>
    <property type="project" value="InterPro"/>
</dbReference>
<evidence type="ECO:0000256" key="6">
    <source>
        <dbReference type="ARBA" id="ARBA00022692"/>
    </source>
</evidence>
<organism evidence="14 15">
    <name type="scientific">Geoalkalibacter subterraneus</name>
    <dbReference type="NCBI Taxonomy" id="483547"/>
    <lineage>
        <taxon>Bacteria</taxon>
        <taxon>Pseudomonadati</taxon>
        <taxon>Thermodesulfobacteriota</taxon>
        <taxon>Desulfuromonadia</taxon>
        <taxon>Desulfuromonadales</taxon>
        <taxon>Geoalkalibacteraceae</taxon>
        <taxon>Geoalkalibacter</taxon>
    </lineage>
</organism>
<keyword evidence="6 12" id="KW-0812">Transmembrane</keyword>
<dbReference type="PANTHER" id="PTHR30485:SF1">
    <property type="entry name" value="CYTOCHROME YDHU-RELATED"/>
    <property type="match status" value="1"/>
</dbReference>
<feature type="transmembrane region" description="Helical" evidence="12">
    <location>
        <begin position="63"/>
        <end position="81"/>
    </location>
</feature>
<evidence type="ECO:0000256" key="1">
    <source>
        <dbReference type="ARBA" id="ARBA00004651"/>
    </source>
</evidence>
<evidence type="ECO:0000256" key="3">
    <source>
        <dbReference type="ARBA" id="ARBA00022448"/>
    </source>
</evidence>
<evidence type="ECO:0000256" key="2">
    <source>
        <dbReference type="ARBA" id="ARBA00008622"/>
    </source>
</evidence>
<evidence type="ECO:0000256" key="10">
    <source>
        <dbReference type="ARBA" id="ARBA00023004"/>
    </source>
</evidence>
<comment type="subcellular location">
    <subcellularLocation>
        <location evidence="1">Cell membrane</location>
        <topology evidence="1">Multi-pass membrane protein</topology>
    </subcellularLocation>
</comment>
<proteinExistence type="inferred from homology"/>